<keyword evidence="1" id="KW-0732">Signal</keyword>
<feature type="signal peptide" evidence="1">
    <location>
        <begin position="1"/>
        <end position="39"/>
    </location>
</feature>
<feature type="domain" description="Fungal lipase-type" evidence="2">
    <location>
        <begin position="232"/>
        <end position="336"/>
    </location>
</feature>
<organism evidence="3 4">
    <name type="scientific">Collinsella intestinalis</name>
    <dbReference type="NCBI Taxonomy" id="147207"/>
    <lineage>
        <taxon>Bacteria</taxon>
        <taxon>Bacillati</taxon>
        <taxon>Actinomycetota</taxon>
        <taxon>Coriobacteriia</taxon>
        <taxon>Coriobacteriales</taxon>
        <taxon>Coriobacteriaceae</taxon>
        <taxon>Collinsella</taxon>
    </lineage>
</organism>
<name>A0A5K1IJ30_9ACTN</name>
<accession>A0A5K1IJ30</accession>
<evidence type="ECO:0000313" key="4">
    <source>
        <dbReference type="Proteomes" id="UP000405524"/>
    </source>
</evidence>
<dbReference type="Proteomes" id="UP000405524">
    <property type="component" value="Unassembled WGS sequence"/>
</dbReference>
<dbReference type="InterPro" id="IPR029058">
    <property type="entry name" value="AB_hydrolase_fold"/>
</dbReference>
<reference evidence="3 4" key="1">
    <citation type="submission" date="2019-10" db="EMBL/GenBank/DDBJ databases">
        <authorList>
            <person name="Wolf R A."/>
        </authorList>
    </citation>
    <scope>NUCLEOTIDE SEQUENCE [LARGE SCALE GENOMIC DNA]</scope>
    <source>
        <strain evidence="3">Collinsella_intestinalis_DSM_13632</strain>
    </source>
</reference>
<dbReference type="InterPro" id="IPR051218">
    <property type="entry name" value="Sec_MonoDiacylglyc_Lipase"/>
</dbReference>
<dbReference type="AlphaFoldDB" id="A0A5K1IJ30"/>
<dbReference type="GeneID" id="77464817"/>
<gene>
    <name evidence="3" type="ORF">JKKLCJKK_01396</name>
</gene>
<dbReference type="Pfam" id="PF01764">
    <property type="entry name" value="Lipase_3"/>
    <property type="match status" value="1"/>
</dbReference>
<evidence type="ECO:0000313" key="3">
    <source>
        <dbReference type="EMBL" id="VWL86400.1"/>
    </source>
</evidence>
<evidence type="ECO:0000256" key="1">
    <source>
        <dbReference type="SAM" id="SignalP"/>
    </source>
</evidence>
<dbReference type="GO" id="GO:0006629">
    <property type="term" value="P:lipid metabolic process"/>
    <property type="evidence" value="ECO:0007669"/>
    <property type="project" value="InterPro"/>
</dbReference>
<evidence type="ECO:0000259" key="2">
    <source>
        <dbReference type="Pfam" id="PF01764"/>
    </source>
</evidence>
<dbReference type="Gene3D" id="3.40.50.1820">
    <property type="entry name" value="alpha/beta hydrolase"/>
    <property type="match status" value="1"/>
</dbReference>
<dbReference type="EMBL" id="CABWIC010000001">
    <property type="protein sequence ID" value="VWL86400.1"/>
    <property type="molecule type" value="Genomic_DNA"/>
</dbReference>
<dbReference type="PANTHER" id="PTHR45856">
    <property type="entry name" value="ALPHA/BETA-HYDROLASES SUPERFAMILY PROTEIN"/>
    <property type="match status" value="1"/>
</dbReference>
<dbReference type="SUPFAM" id="SSF53474">
    <property type="entry name" value="alpha/beta-Hydrolases"/>
    <property type="match status" value="1"/>
</dbReference>
<dbReference type="InterPro" id="IPR002921">
    <property type="entry name" value="Fungal_lipase-type"/>
</dbReference>
<dbReference type="PANTHER" id="PTHR45856:SF24">
    <property type="entry name" value="FUNGAL LIPASE-LIKE DOMAIN-CONTAINING PROTEIN"/>
    <property type="match status" value="1"/>
</dbReference>
<protein>
    <submittedName>
        <fullName evidence="3">Lipase (Class 3)</fullName>
    </submittedName>
</protein>
<sequence>MDGRRDCRRSVLRRMLRRLPCALLALGLTATLGSAGVLATRRAQELTGRGAVEQPRLNAAYAQGSEGPAPEAETAHPARFATNLTYTSLDAPDDGSAVARVTWDDAWFSADEGDYNHELAQTSSVLAALAYSESGYYQARENHPPYMENALASLGFGEVSTESYRYRSKVVDEVLDLATGDADGAAYTIARKRLGSGHDGPARDLILVSARGSYGSEWLSNLDMSRDEAGDHGGYVRAAREIGAEVVSWAEESRALGAEVSVLLVGHSRGGAIANLVAAELDDLRAQAGDAASFGPVYAYTFAAPATTLASDARSERYGNIFNIANPSDIMPYLPLSAWGYERYGVDLELPSVGCADFDRLEDEMRAVYRESVGVECSADAADVLIARTVCNNIAAAVGSAEELVTPVGALTAFRLLATHVDPVRILYSHYPSTYIAWMSVIDESQLGTGTN</sequence>
<dbReference type="RefSeq" id="WP_226803160.1">
    <property type="nucleotide sequence ID" value="NZ_CABWIC010000001.1"/>
</dbReference>
<proteinExistence type="predicted"/>
<feature type="chain" id="PRO_5039729646" evidence="1">
    <location>
        <begin position="40"/>
        <end position="452"/>
    </location>
</feature>